<evidence type="ECO:0000313" key="3">
    <source>
        <dbReference type="Proteomes" id="UP001267710"/>
    </source>
</evidence>
<organism evidence="2 3">
    <name type="scientific">Paracidovorax wautersii</name>
    <dbReference type="NCBI Taxonomy" id="1177982"/>
    <lineage>
        <taxon>Bacteria</taxon>
        <taxon>Pseudomonadati</taxon>
        <taxon>Pseudomonadota</taxon>
        <taxon>Betaproteobacteria</taxon>
        <taxon>Burkholderiales</taxon>
        <taxon>Comamonadaceae</taxon>
        <taxon>Paracidovorax</taxon>
    </lineage>
</organism>
<gene>
    <name evidence="2" type="ORF">QE399_000076</name>
</gene>
<dbReference type="InterPro" id="IPR050266">
    <property type="entry name" value="AB_hydrolase_sf"/>
</dbReference>
<dbReference type="InterPro" id="IPR029058">
    <property type="entry name" value="AB_hydrolase_fold"/>
</dbReference>
<sequence length="254" mass="27167">MEATLHGKDGRPLPAPPLVLLPGLLCDADVWAGQMDVLSASAEIVVGEYGVLDRIERMARHMLDAVAAPRFALAGHSMGGRVALEMLRIAPERVAGLALLDTGTGARAAGVAGEEERRGRLELLALAQRDGMAAMARQWAVPMVHPDVVATPLFERIVAMVARSDLQRFAAQIEALLERPDAAPVLASVTCPLLLLCGQDDRWSPPERHQAMHAQVPHSTLCLIDACGHMSPMEQPEAVTQALAAWLKACHGGR</sequence>
<dbReference type="PANTHER" id="PTHR43798">
    <property type="entry name" value="MONOACYLGLYCEROL LIPASE"/>
    <property type="match status" value="1"/>
</dbReference>
<dbReference type="Gene3D" id="3.40.50.1820">
    <property type="entry name" value="alpha/beta hydrolase"/>
    <property type="match status" value="1"/>
</dbReference>
<evidence type="ECO:0000259" key="1">
    <source>
        <dbReference type="Pfam" id="PF12697"/>
    </source>
</evidence>
<dbReference type="Pfam" id="PF12697">
    <property type="entry name" value="Abhydrolase_6"/>
    <property type="match status" value="1"/>
</dbReference>
<comment type="caution">
    <text evidence="2">The sequence shown here is derived from an EMBL/GenBank/DDBJ whole genome shotgun (WGS) entry which is preliminary data.</text>
</comment>
<reference evidence="2 3" key="1">
    <citation type="submission" date="2023-08" db="EMBL/GenBank/DDBJ databases">
        <title>Functional and genomic diversity of the sorghum phyllosphere microbiome.</title>
        <authorList>
            <person name="Shade A."/>
        </authorList>
    </citation>
    <scope>NUCLEOTIDE SEQUENCE [LARGE SCALE GENOMIC DNA]</scope>
    <source>
        <strain evidence="2 3">SORGH_AS_0335</strain>
    </source>
</reference>
<dbReference type="SUPFAM" id="SSF53474">
    <property type="entry name" value="alpha/beta-Hydrolases"/>
    <property type="match status" value="1"/>
</dbReference>
<dbReference type="Proteomes" id="UP001267710">
    <property type="component" value="Unassembled WGS sequence"/>
</dbReference>
<dbReference type="PANTHER" id="PTHR43798:SF29">
    <property type="entry name" value="AB HYDROLASE-1 DOMAIN-CONTAINING PROTEIN"/>
    <property type="match status" value="1"/>
</dbReference>
<keyword evidence="3" id="KW-1185">Reference proteome</keyword>
<evidence type="ECO:0000313" key="2">
    <source>
        <dbReference type="EMBL" id="MDR6212387.1"/>
    </source>
</evidence>
<protein>
    <submittedName>
        <fullName evidence="2">Pimeloyl-ACP methyl ester carboxylesterase</fullName>
    </submittedName>
</protein>
<feature type="domain" description="AB hydrolase-1" evidence="1">
    <location>
        <begin position="55"/>
        <end position="241"/>
    </location>
</feature>
<dbReference type="PRINTS" id="PR00111">
    <property type="entry name" value="ABHYDROLASE"/>
</dbReference>
<accession>A0ABU1I689</accession>
<dbReference type="EMBL" id="JAVIZX010000001">
    <property type="protein sequence ID" value="MDR6212387.1"/>
    <property type="molecule type" value="Genomic_DNA"/>
</dbReference>
<name>A0ABU1I689_9BURK</name>
<proteinExistence type="predicted"/>
<dbReference type="RefSeq" id="WP_309825298.1">
    <property type="nucleotide sequence ID" value="NZ_JAVIZX010000001.1"/>
</dbReference>
<dbReference type="InterPro" id="IPR000073">
    <property type="entry name" value="AB_hydrolase_1"/>
</dbReference>